<dbReference type="InterPro" id="IPR011042">
    <property type="entry name" value="6-blade_b-propeller_TolB-like"/>
</dbReference>
<organism evidence="2 3">
    <name type="scientific">Candidatus Uhrbacteria bacterium CG10_big_fil_rev_8_21_14_0_10_48_11</name>
    <dbReference type="NCBI Taxonomy" id="1975037"/>
    <lineage>
        <taxon>Bacteria</taxon>
        <taxon>Candidatus Uhriibacteriota</taxon>
    </lineage>
</organism>
<dbReference type="Gene3D" id="2.120.10.30">
    <property type="entry name" value="TolB, C-terminal domain"/>
    <property type="match status" value="1"/>
</dbReference>
<comment type="caution">
    <text evidence="2">The sequence shown here is derived from an EMBL/GenBank/DDBJ whole genome shotgun (WGS) entry which is preliminary data.</text>
</comment>
<feature type="domain" description="Pyrroloquinoline quinone-dependent pyranose dehydrogenase beta-propeller" evidence="1">
    <location>
        <begin position="57"/>
        <end position="398"/>
    </location>
</feature>
<dbReference type="InterPro" id="IPR011041">
    <property type="entry name" value="Quinoprot_gluc/sorb_DH_b-prop"/>
</dbReference>
<dbReference type="EMBL" id="PFET01000007">
    <property type="protein sequence ID" value="PJE75977.1"/>
    <property type="molecule type" value="Genomic_DNA"/>
</dbReference>
<dbReference type="InterPro" id="IPR054539">
    <property type="entry name" value="Beta-prop_PDH"/>
</dbReference>
<proteinExistence type="predicted"/>
<dbReference type="Proteomes" id="UP000231152">
    <property type="component" value="Unassembled WGS sequence"/>
</dbReference>
<name>A0A2M8LEU9_9BACT</name>
<dbReference type="SUPFAM" id="SSF50952">
    <property type="entry name" value="Soluble quinoprotein glucose dehydrogenase"/>
    <property type="match status" value="1"/>
</dbReference>
<evidence type="ECO:0000259" key="1">
    <source>
        <dbReference type="Pfam" id="PF22807"/>
    </source>
</evidence>
<protein>
    <submittedName>
        <fullName evidence="2">Oxidoreductase</fullName>
    </submittedName>
</protein>
<dbReference type="Pfam" id="PF22807">
    <property type="entry name" value="TrAA12"/>
    <property type="match status" value="1"/>
</dbReference>
<evidence type="ECO:0000313" key="3">
    <source>
        <dbReference type="Proteomes" id="UP000231152"/>
    </source>
</evidence>
<gene>
    <name evidence="2" type="ORF">COV04_01885</name>
</gene>
<dbReference type="AlphaFoldDB" id="A0A2M8LEU9"/>
<reference evidence="2 3" key="1">
    <citation type="submission" date="2017-09" db="EMBL/GenBank/DDBJ databases">
        <title>Depth-based differentiation of microbial function through sediment-hosted aquifers and enrichment of novel symbionts in the deep terrestrial subsurface.</title>
        <authorList>
            <person name="Probst A.J."/>
            <person name="Ladd B."/>
            <person name="Jarett J.K."/>
            <person name="Geller-Mcgrath D.E."/>
            <person name="Sieber C.M."/>
            <person name="Emerson J.B."/>
            <person name="Anantharaman K."/>
            <person name="Thomas B.C."/>
            <person name="Malmstrom R."/>
            <person name="Stieglmeier M."/>
            <person name="Klingl A."/>
            <person name="Woyke T."/>
            <person name="Ryan C.M."/>
            <person name="Banfield J.F."/>
        </authorList>
    </citation>
    <scope>NUCLEOTIDE SEQUENCE [LARGE SCALE GENOMIC DNA]</scope>
    <source>
        <strain evidence="2">CG10_big_fil_rev_8_21_14_0_10_48_11</strain>
    </source>
</reference>
<sequence>MTAKRYLFVFVLGALLVGGGGYLCVTYFPALKPVVLPPPEDITTLLKDSNTTNFPLQLPPGFAISIYAKDLGKPRELTFGPSGLLVSVPSEGKILSLKDVDGDGVAETVTAIASNLDTPNGLATRCIGPCKLYVAERTAVSVFDFDEAGNAINRQVLFSLPPGGRHTTRSLLFLPGEKDQLLVSVGSSCDVCHEQDPRYASILLSHLDGKEPTIYASGLRNTVFMELQPVSGEVWGADMGRDNLGDDTPPDEINIIQQGKNYGWPICYGKNIHDTSFDKNTYIQDPCSANQTVPSYRDIPAHSAPLGLSFIPEEGWPEDYWYNLLVAYHGSWNRTEPTGYKIERFKLDANGNYLGQEDFITGWLTKDGALGRPVDILTLPGGTIYISDDKAGVVYKVRRTVQLN</sequence>
<dbReference type="PANTHER" id="PTHR19328:SF53">
    <property type="entry name" value="MEMBRANE PROTEIN"/>
    <property type="match status" value="1"/>
</dbReference>
<dbReference type="PANTHER" id="PTHR19328">
    <property type="entry name" value="HEDGEHOG-INTERACTING PROTEIN"/>
    <property type="match status" value="1"/>
</dbReference>
<evidence type="ECO:0000313" key="2">
    <source>
        <dbReference type="EMBL" id="PJE75977.1"/>
    </source>
</evidence>
<accession>A0A2M8LEU9</accession>